<organism evidence="1 2">
    <name type="scientific">Phytophthora cactorum</name>
    <dbReference type="NCBI Taxonomy" id="29920"/>
    <lineage>
        <taxon>Eukaryota</taxon>
        <taxon>Sar</taxon>
        <taxon>Stramenopiles</taxon>
        <taxon>Oomycota</taxon>
        <taxon>Peronosporomycetes</taxon>
        <taxon>Peronosporales</taxon>
        <taxon>Peronosporaceae</taxon>
        <taxon>Phytophthora</taxon>
    </lineage>
</organism>
<proteinExistence type="predicted"/>
<name>A0A8T1UBI0_9STRA</name>
<evidence type="ECO:0000313" key="2">
    <source>
        <dbReference type="Proteomes" id="UP000688947"/>
    </source>
</evidence>
<comment type="caution">
    <text evidence="1">The sequence shown here is derived from an EMBL/GenBank/DDBJ whole genome shotgun (WGS) entry which is preliminary data.</text>
</comment>
<accession>A0A8T1UBI0</accession>
<reference evidence="1" key="1">
    <citation type="submission" date="2021-01" db="EMBL/GenBank/DDBJ databases">
        <title>Phytophthora aleatoria, a newly-described species from Pinus radiata is distinct from Phytophthora cactorum isolates based on comparative genomics.</title>
        <authorList>
            <person name="Mcdougal R."/>
            <person name="Panda P."/>
            <person name="Williams N."/>
            <person name="Studholme D.J."/>
        </authorList>
    </citation>
    <scope>NUCLEOTIDE SEQUENCE</scope>
    <source>
        <strain evidence="1">NZFS 3830</strain>
    </source>
</reference>
<sequence>MLKGGLLETLRKMTMMWWRKSLISLVKLRDKIGWTCTDTFKATRINMYSRCHK</sequence>
<dbReference type="Proteomes" id="UP000688947">
    <property type="component" value="Unassembled WGS sequence"/>
</dbReference>
<gene>
    <name evidence="1" type="ORF">JG687_00009685</name>
</gene>
<evidence type="ECO:0000313" key="1">
    <source>
        <dbReference type="EMBL" id="KAG6957940.1"/>
    </source>
</evidence>
<dbReference type="AlphaFoldDB" id="A0A8T1UBI0"/>
<dbReference type="EMBL" id="JAENGZ010000515">
    <property type="protein sequence ID" value="KAG6957940.1"/>
    <property type="molecule type" value="Genomic_DNA"/>
</dbReference>
<protein>
    <submittedName>
        <fullName evidence="1">Uncharacterized protein</fullName>
    </submittedName>
</protein>